<comment type="similarity">
    <text evidence="4">Belongs to the TonB-dependent receptor family.</text>
</comment>
<feature type="signal peptide" evidence="6">
    <location>
        <begin position="1"/>
        <end position="29"/>
    </location>
</feature>
<organism evidence="9 10">
    <name type="scientific">Alterisphingorhabdus coralli</name>
    <dbReference type="NCBI Taxonomy" id="3071408"/>
    <lineage>
        <taxon>Bacteria</taxon>
        <taxon>Pseudomonadati</taxon>
        <taxon>Pseudomonadota</taxon>
        <taxon>Alphaproteobacteria</taxon>
        <taxon>Sphingomonadales</taxon>
        <taxon>Sphingomonadaceae</taxon>
        <taxon>Alterisphingorhabdus (ex Yan et al. 2024)</taxon>
    </lineage>
</organism>
<dbReference type="EMBL" id="CP136594">
    <property type="protein sequence ID" value="WOE75520.1"/>
    <property type="molecule type" value="Genomic_DNA"/>
</dbReference>
<keyword evidence="9" id="KW-0675">Receptor</keyword>
<reference evidence="9 10" key="1">
    <citation type="submission" date="2023-10" db="EMBL/GenBank/DDBJ databases">
        <title>Complete genome sequence of a Sphingomonadaceae bacterium.</title>
        <authorList>
            <person name="Yan C."/>
        </authorList>
    </citation>
    <scope>NUCLEOTIDE SEQUENCE [LARGE SCALE GENOMIC DNA]</scope>
    <source>
        <strain evidence="9 10">SCSIO 66989</strain>
    </source>
</reference>
<evidence type="ECO:0000256" key="2">
    <source>
        <dbReference type="ARBA" id="ARBA00023136"/>
    </source>
</evidence>
<keyword evidence="2 4" id="KW-0472">Membrane</keyword>
<evidence type="ECO:0000313" key="10">
    <source>
        <dbReference type="Proteomes" id="UP001302429"/>
    </source>
</evidence>
<accession>A0AA97FAI6</accession>
<evidence type="ECO:0000256" key="1">
    <source>
        <dbReference type="ARBA" id="ARBA00004442"/>
    </source>
</evidence>
<protein>
    <submittedName>
        <fullName evidence="9">TonB-dependent receptor</fullName>
    </submittedName>
</protein>
<evidence type="ECO:0000259" key="7">
    <source>
        <dbReference type="Pfam" id="PF00593"/>
    </source>
</evidence>
<feature type="domain" description="TonB-dependent receptor-like beta-barrel" evidence="7">
    <location>
        <begin position="468"/>
        <end position="904"/>
    </location>
</feature>
<dbReference type="InterPro" id="IPR037066">
    <property type="entry name" value="Plug_dom_sf"/>
</dbReference>
<comment type="subcellular location">
    <subcellularLocation>
        <location evidence="1 4">Cell outer membrane</location>
    </subcellularLocation>
</comment>
<dbReference type="NCBIfam" id="TIGR01782">
    <property type="entry name" value="TonB-Xanth-Caul"/>
    <property type="match status" value="1"/>
</dbReference>
<dbReference type="Pfam" id="PF00593">
    <property type="entry name" value="TonB_dep_Rec_b-barrel"/>
    <property type="match status" value="1"/>
</dbReference>
<dbReference type="GO" id="GO:0009279">
    <property type="term" value="C:cell outer membrane"/>
    <property type="evidence" value="ECO:0007669"/>
    <property type="project" value="UniProtKB-SubCell"/>
</dbReference>
<dbReference type="Gene3D" id="2.170.130.10">
    <property type="entry name" value="TonB-dependent receptor, plug domain"/>
    <property type="match status" value="1"/>
</dbReference>
<dbReference type="Pfam" id="PF07715">
    <property type="entry name" value="Plug"/>
    <property type="match status" value="1"/>
</dbReference>
<evidence type="ECO:0000259" key="8">
    <source>
        <dbReference type="Pfam" id="PF07715"/>
    </source>
</evidence>
<dbReference type="InterPro" id="IPR036942">
    <property type="entry name" value="Beta-barrel_TonB_sf"/>
</dbReference>
<dbReference type="InterPro" id="IPR000531">
    <property type="entry name" value="Beta-barrel_TonB"/>
</dbReference>
<sequence length="938" mass="101305">MSKQSSIVSGVSGIALSFGLLAASPAAYAQDTQDTEPQQQAEDEEFDDDDVIVVSGFRSSVANAVQEKRNLDFIAEVVSADDIAGLPDVSIAESLARLPGVTSQRTGGQASAINIRGLSQDLVSASLNGREQVATSGNRIIEFNQYPSELIRQAAVYKTPMASIIEGGVAGRVELETARPLDNKEDFTATFNIRALYNDRADQSPDVGEFGYRFSASIQGKLANDTLGYALGYAKLYQPNVATRFVQFDFPIPGNNGSPGDSDLDGNGTPDRRSFGYEGVQFGGREDRDGLIGVLQWEPTPEFRVMVDGYYSRLQSDVKRRGFRVFSTQSGDTIITDPTIVNNAVTGGTFTNQRGVNDFNFALGTTLVNQDEGRDDELYTFGGNIAWDVSDSFTAALDVSYSRGESFFTNAGINSAPFTRNADGDLVRQDSVPGLISTTFQTNRLDLPTISNISGNFTDTSEFLVDGQFLVPQRDVDDLFAVALDFDVDLNSSFFSSFEFGTRYATRDTQRTVTSLNLPNGFPGVPFQVPDELVTIAGFEGGFAANGFPDFAVFDIDGVYNLALGNDLGVNQPTDQSQPFTLEQSFGVAEDVWAGYAQLNFDGEAGTIGVRGNIGLRLVNTDQSSNFLSGGDVASDGANYWDVLPSANLILDLSPTDVLRISYTRQLSRPPLIDLGGAINATFGLDGVPAGGGGNPQLRPFRANQFDISYEHYFGNDGVFAAALFYKHLESFIIGGVVPDFNFVDAGVFIAPPAGDVTAPFQETGPLSAPVNGDGGYVWGLELNFTYSFDDLLPAPLDGFGVIMNYSFSQSELDFPDDRSGLDISLPLPGLSEHVFNPTLYYEKSGFGGRVGMRHRSSFVAPQIGISQFVVTNAPETVFDAQLSYEFSETSTLSGLKLLAQANNFTDEPTRSFFGTRDQTGTLQFFGRTFFLGATYSF</sequence>
<dbReference type="KEGG" id="acoa:RB602_02060"/>
<name>A0AA97FAI6_9SPHN</name>
<dbReference type="Gene3D" id="2.40.170.20">
    <property type="entry name" value="TonB-dependent receptor, beta-barrel domain"/>
    <property type="match status" value="1"/>
</dbReference>
<dbReference type="PANTHER" id="PTHR40980:SF3">
    <property type="entry name" value="TONB-DEPENDENT RECEPTOR-LIKE BETA-BARREL DOMAIN-CONTAINING PROTEIN"/>
    <property type="match status" value="1"/>
</dbReference>
<evidence type="ECO:0000313" key="9">
    <source>
        <dbReference type="EMBL" id="WOE75520.1"/>
    </source>
</evidence>
<gene>
    <name evidence="9" type="ORF">RB602_02060</name>
</gene>
<evidence type="ECO:0000256" key="4">
    <source>
        <dbReference type="RuleBase" id="RU003357"/>
    </source>
</evidence>
<feature type="compositionally biased region" description="Polar residues" evidence="5">
    <location>
        <begin position="30"/>
        <end position="40"/>
    </location>
</feature>
<dbReference type="AlphaFoldDB" id="A0AA97FAI6"/>
<evidence type="ECO:0000256" key="5">
    <source>
        <dbReference type="SAM" id="MobiDB-lite"/>
    </source>
</evidence>
<keyword evidence="10" id="KW-1185">Reference proteome</keyword>
<feature type="chain" id="PRO_5041721563" evidence="6">
    <location>
        <begin position="30"/>
        <end position="938"/>
    </location>
</feature>
<keyword evidence="3" id="KW-0998">Cell outer membrane</keyword>
<proteinExistence type="inferred from homology"/>
<dbReference type="InterPro" id="IPR010104">
    <property type="entry name" value="TonB_rcpt_bac"/>
</dbReference>
<dbReference type="SUPFAM" id="SSF56935">
    <property type="entry name" value="Porins"/>
    <property type="match status" value="1"/>
</dbReference>
<dbReference type="PANTHER" id="PTHR40980">
    <property type="entry name" value="PLUG DOMAIN-CONTAINING PROTEIN"/>
    <property type="match status" value="1"/>
</dbReference>
<dbReference type="Proteomes" id="UP001302429">
    <property type="component" value="Chromosome"/>
</dbReference>
<evidence type="ECO:0000256" key="3">
    <source>
        <dbReference type="ARBA" id="ARBA00023237"/>
    </source>
</evidence>
<keyword evidence="6" id="KW-0732">Signal</keyword>
<dbReference type="InterPro" id="IPR012910">
    <property type="entry name" value="Plug_dom"/>
</dbReference>
<keyword evidence="4" id="KW-0798">TonB box</keyword>
<feature type="domain" description="TonB-dependent receptor plug" evidence="8">
    <location>
        <begin position="69"/>
        <end position="168"/>
    </location>
</feature>
<dbReference type="RefSeq" id="WP_317082508.1">
    <property type="nucleotide sequence ID" value="NZ_CP136594.1"/>
</dbReference>
<feature type="region of interest" description="Disordered" evidence="5">
    <location>
        <begin position="28"/>
        <end position="47"/>
    </location>
</feature>
<evidence type="ECO:0000256" key="6">
    <source>
        <dbReference type="SAM" id="SignalP"/>
    </source>
</evidence>